<gene>
    <name evidence="7" type="ORF">H2204_013072</name>
</gene>
<protein>
    <recommendedName>
        <fullName evidence="6">Xylanolytic transcriptional activator regulatory domain-containing protein</fullName>
    </recommendedName>
</protein>
<dbReference type="PANTHER" id="PTHR47660">
    <property type="entry name" value="TRANSCRIPTION FACTOR WITH C2H2 AND ZN(2)-CYS(6) DNA BINDING DOMAIN (EUROFUNG)-RELATED-RELATED"/>
    <property type="match status" value="1"/>
</dbReference>
<accession>A0AA38XRG6</accession>
<evidence type="ECO:0000256" key="3">
    <source>
        <dbReference type="ARBA" id="ARBA00023015"/>
    </source>
</evidence>
<evidence type="ECO:0000256" key="4">
    <source>
        <dbReference type="ARBA" id="ARBA00023163"/>
    </source>
</evidence>
<evidence type="ECO:0000256" key="5">
    <source>
        <dbReference type="ARBA" id="ARBA00023242"/>
    </source>
</evidence>
<keyword evidence="2" id="KW-0862">Zinc</keyword>
<dbReference type="Pfam" id="PF04082">
    <property type="entry name" value="Fungal_trans"/>
    <property type="match status" value="1"/>
</dbReference>
<name>A0AA38XRG6_9EURO</name>
<keyword evidence="4" id="KW-0804">Transcription</keyword>
<dbReference type="InterPro" id="IPR007219">
    <property type="entry name" value="XnlR_reg_dom"/>
</dbReference>
<evidence type="ECO:0000259" key="6">
    <source>
        <dbReference type="Pfam" id="PF04082"/>
    </source>
</evidence>
<sequence>MLPRCAEFADLEIDFLMPSTNPPKSNHQLRQCQNTIKQGDDNEPTKSWLPHACLVRTSYDRLHAKLSEVVYHGSDTSIRVMLPSQDSLNSFIESYFENFSPLFPILSKAGFNADREHCLLVLSVCTIGVSFFGETQLQTLCLMRSLLRKHLDGLTRWNKVGTETELATELWYQQVRFLAHVIFSCSESYEMLDYAQKAKGVFVMSQEQRLRGLDRESFKPDMTTWMQSEEELEAWRWRESVKRTIFAVWAVDTQGSLLYDLPPMVTLRARQLPLPAPEGLWEARTAKEWNAERLKQDIDQNPLSLDDWVEILYRDDDDDIPVMTTLSSFSRFLAILAITQDIGEYVRASKKFARLHHKHTHEEETRITTSEWTALLTRCHDVLCQTPCFEESWPLHRQLISQAYHCTMMSMQVTYKDLYGFVGYKASSREVDVTRYRLSSWMLERPGGIQTALVHAVRILVHMRIDKPKNPHAALMVCIATLTIWVFLDLRLGSPSPSDEAMDMGRCPACRGDIRASLDRCCLKGTFGHDLSTFEIDLIRGTVSVERLVHESCDLLKTVTFWQISNGIISSLTYHYQLTKGSTNSARL</sequence>
<dbReference type="AlphaFoldDB" id="A0AA38XRG6"/>
<reference evidence="7" key="1">
    <citation type="submission" date="2022-10" db="EMBL/GenBank/DDBJ databases">
        <title>Culturing micro-colonial fungi from biological soil crusts in the Mojave desert and describing Neophaeococcomyces mojavensis, and introducing the new genera and species Taxawa tesnikishii.</title>
        <authorList>
            <person name="Kurbessoian T."/>
            <person name="Stajich J.E."/>
        </authorList>
    </citation>
    <scope>NUCLEOTIDE SEQUENCE</scope>
    <source>
        <strain evidence="7">TK_35</strain>
    </source>
</reference>
<dbReference type="CDD" id="cd12148">
    <property type="entry name" value="fungal_TF_MHR"/>
    <property type="match status" value="1"/>
</dbReference>
<dbReference type="GO" id="GO:0008270">
    <property type="term" value="F:zinc ion binding"/>
    <property type="evidence" value="ECO:0007669"/>
    <property type="project" value="InterPro"/>
</dbReference>
<dbReference type="Proteomes" id="UP001172681">
    <property type="component" value="Unassembled WGS sequence"/>
</dbReference>
<evidence type="ECO:0000313" key="7">
    <source>
        <dbReference type="EMBL" id="KAJ9618341.1"/>
    </source>
</evidence>
<keyword evidence="5" id="KW-0539">Nucleus</keyword>
<dbReference type="EMBL" id="JAPDRN010000143">
    <property type="protein sequence ID" value="KAJ9618341.1"/>
    <property type="molecule type" value="Genomic_DNA"/>
</dbReference>
<keyword evidence="8" id="KW-1185">Reference proteome</keyword>
<feature type="domain" description="Xylanolytic transcriptional activator regulatory" evidence="6">
    <location>
        <begin position="92"/>
        <end position="312"/>
    </location>
</feature>
<evidence type="ECO:0000256" key="1">
    <source>
        <dbReference type="ARBA" id="ARBA00022723"/>
    </source>
</evidence>
<comment type="caution">
    <text evidence="7">The sequence shown here is derived from an EMBL/GenBank/DDBJ whole genome shotgun (WGS) entry which is preliminary data.</text>
</comment>
<dbReference type="PANTHER" id="PTHR47660:SF2">
    <property type="entry name" value="TRANSCRIPTION FACTOR WITH C2H2 AND ZN(2)-CYS(6) DNA BINDING DOMAIN (EUROFUNG)"/>
    <property type="match status" value="1"/>
</dbReference>
<keyword evidence="3" id="KW-0805">Transcription regulation</keyword>
<evidence type="ECO:0000256" key="2">
    <source>
        <dbReference type="ARBA" id="ARBA00022833"/>
    </source>
</evidence>
<organism evidence="7 8">
    <name type="scientific">Knufia peltigerae</name>
    <dbReference type="NCBI Taxonomy" id="1002370"/>
    <lineage>
        <taxon>Eukaryota</taxon>
        <taxon>Fungi</taxon>
        <taxon>Dikarya</taxon>
        <taxon>Ascomycota</taxon>
        <taxon>Pezizomycotina</taxon>
        <taxon>Eurotiomycetes</taxon>
        <taxon>Chaetothyriomycetidae</taxon>
        <taxon>Chaetothyriales</taxon>
        <taxon>Trichomeriaceae</taxon>
        <taxon>Knufia</taxon>
    </lineage>
</organism>
<evidence type="ECO:0000313" key="8">
    <source>
        <dbReference type="Proteomes" id="UP001172681"/>
    </source>
</evidence>
<dbReference type="GO" id="GO:0006351">
    <property type="term" value="P:DNA-templated transcription"/>
    <property type="evidence" value="ECO:0007669"/>
    <property type="project" value="InterPro"/>
</dbReference>
<dbReference type="GO" id="GO:0003677">
    <property type="term" value="F:DNA binding"/>
    <property type="evidence" value="ECO:0007669"/>
    <property type="project" value="InterPro"/>
</dbReference>
<proteinExistence type="predicted"/>
<keyword evidence="1" id="KW-0479">Metal-binding</keyword>